<evidence type="ECO:0000256" key="5">
    <source>
        <dbReference type="SAM" id="Phobius"/>
    </source>
</evidence>
<accession>A0A084IIX8</accession>
<dbReference type="Proteomes" id="UP000028302">
    <property type="component" value="Unassembled WGS sequence"/>
</dbReference>
<feature type="transmembrane region" description="Helical" evidence="5">
    <location>
        <begin position="126"/>
        <end position="148"/>
    </location>
</feature>
<dbReference type="GO" id="GO:0016020">
    <property type="term" value="C:membrane"/>
    <property type="evidence" value="ECO:0007669"/>
    <property type="project" value="UniProtKB-SubCell"/>
</dbReference>
<reference evidence="6 7" key="1">
    <citation type="submission" date="2013-03" db="EMBL/GenBank/DDBJ databases">
        <title>Salinisphaera hydrothermalis C41B8 Genome Sequencing.</title>
        <authorList>
            <person name="Li C."/>
            <person name="Lai Q."/>
            <person name="Shao Z."/>
        </authorList>
    </citation>
    <scope>NUCLEOTIDE SEQUENCE [LARGE SCALE GENOMIC DNA]</scope>
    <source>
        <strain evidence="6 7">C41B8</strain>
    </source>
</reference>
<dbReference type="GO" id="GO:0046873">
    <property type="term" value="F:metal ion transmembrane transporter activity"/>
    <property type="evidence" value="ECO:0007669"/>
    <property type="project" value="InterPro"/>
</dbReference>
<gene>
    <name evidence="6" type="ORF">C41B8_13645</name>
</gene>
<dbReference type="EMBL" id="APNK01000024">
    <property type="protein sequence ID" value="KEZ76662.1"/>
    <property type="molecule type" value="Genomic_DNA"/>
</dbReference>
<dbReference type="STRING" id="1304275.C41B8_13645"/>
<feature type="transmembrane region" description="Helical" evidence="5">
    <location>
        <begin position="6"/>
        <end position="23"/>
    </location>
</feature>
<keyword evidence="2 5" id="KW-0812">Transmembrane</keyword>
<comment type="subcellular location">
    <subcellularLocation>
        <location evidence="1">Membrane</location>
        <topology evidence="1">Multi-pass membrane protein</topology>
    </subcellularLocation>
</comment>
<feature type="transmembrane region" description="Helical" evidence="5">
    <location>
        <begin position="35"/>
        <end position="54"/>
    </location>
</feature>
<evidence type="ECO:0000256" key="1">
    <source>
        <dbReference type="ARBA" id="ARBA00004141"/>
    </source>
</evidence>
<evidence type="ECO:0000313" key="7">
    <source>
        <dbReference type="Proteomes" id="UP000028302"/>
    </source>
</evidence>
<organism evidence="6 7">
    <name type="scientific">Salinisphaera hydrothermalis (strain C41B8)</name>
    <dbReference type="NCBI Taxonomy" id="1304275"/>
    <lineage>
        <taxon>Bacteria</taxon>
        <taxon>Pseudomonadati</taxon>
        <taxon>Pseudomonadota</taxon>
        <taxon>Gammaproteobacteria</taxon>
        <taxon>Salinisphaerales</taxon>
        <taxon>Salinisphaeraceae</taxon>
        <taxon>Salinisphaera</taxon>
    </lineage>
</organism>
<feature type="transmembrane region" description="Helical" evidence="5">
    <location>
        <begin position="155"/>
        <end position="178"/>
    </location>
</feature>
<protein>
    <submittedName>
        <fullName evidence="6">Uncharacterized protein</fullName>
    </submittedName>
</protein>
<dbReference type="eggNOG" id="COG0428">
    <property type="taxonomic scope" value="Bacteria"/>
</dbReference>
<feature type="transmembrane region" description="Helical" evidence="5">
    <location>
        <begin position="60"/>
        <end position="78"/>
    </location>
</feature>
<dbReference type="InterPro" id="IPR003689">
    <property type="entry name" value="ZIP"/>
</dbReference>
<dbReference type="AlphaFoldDB" id="A0A084IIX8"/>
<feature type="transmembrane region" description="Helical" evidence="5">
    <location>
        <begin position="184"/>
        <end position="202"/>
    </location>
</feature>
<evidence type="ECO:0000256" key="2">
    <source>
        <dbReference type="ARBA" id="ARBA00022692"/>
    </source>
</evidence>
<dbReference type="RefSeq" id="WP_037339292.1">
    <property type="nucleotide sequence ID" value="NZ_APNK01000024.1"/>
</dbReference>
<evidence type="ECO:0000256" key="4">
    <source>
        <dbReference type="ARBA" id="ARBA00023136"/>
    </source>
</evidence>
<proteinExistence type="predicted"/>
<keyword evidence="3 5" id="KW-1133">Transmembrane helix</keyword>
<comment type="caution">
    <text evidence="6">The sequence shown here is derived from an EMBL/GenBank/DDBJ whole genome shotgun (WGS) entry which is preliminary data.</text>
</comment>
<evidence type="ECO:0000313" key="6">
    <source>
        <dbReference type="EMBL" id="KEZ76662.1"/>
    </source>
</evidence>
<keyword evidence="4 5" id="KW-0472">Membrane</keyword>
<feature type="transmembrane region" description="Helical" evidence="5">
    <location>
        <begin position="98"/>
        <end position="120"/>
    </location>
</feature>
<dbReference type="Pfam" id="PF02535">
    <property type="entry name" value="Zip"/>
    <property type="match status" value="1"/>
</dbReference>
<sequence>MYLDALLFTLIPVAAAAFSGLVVTIRTPGEQVTSAVQHLAAGVVFAAAAIELVPGVLHSAPGPAIVGFAIGIAVMFALRQFSDAAERRSKRRGSPIAIGLIATIGIDFLIDGVVLGAGFASDRSTGILLTIAITLEYLFVGLSVSATLPTRSPWALIGLPTMLALLTLVGTAIGVATLTGASKPVMAAVLGFGAVVFMYLVTEELLVKAHEQGDTAFGSATFFVGFLCYLLIEQAMAS</sequence>
<name>A0A084IIX8_SALHC</name>
<keyword evidence="7" id="KW-1185">Reference proteome</keyword>
<feature type="transmembrane region" description="Helical" evidence="5">
    <location>
        <begin position="214"/>
        <end position="232"/>
    </location>
</feature>
<evidence type="ECO:0000256" key="3">
    <source>
        <dbReference type="ARBA" id="ARBA00022989"/>
    </source>
</evidence>